<gene>
    <name evidence="2" type="ORF">J1605_012998</name>
</gene>
<name>A0AB34GFX5_ESCRO</name>
<evidence type="ECO:0000313" key="2">
    <source>
        <dbReference type="EMBL" id="KAJ8779147.1"/>
    </source>
</evidence>
<dbReference type="AlphaFoldDB" id="A0AB34GFX5"/>
<feature type="region of interest" description="Disordered" evidence="1">
    <location>
        <begin position="206"/>
        <end position="228"/>
    </location>
</feature>
<protein>
    <submittedName>
        <fullName evidence="2">Uncharacterized protein</fullName>
    </submittedName>
</protein>
<comment type="caution">
    <text evidence="2">The sequence shown here is derived from an EMBL/GenBank/DDBJ whole genome shotgun (WGS) entry which is preliminary data.</text>
</comment>
<proteinExistence type="predicted"/>
<sequence length="228" mass="22881">MSAWSLAMNLSMAEHRAVSIFLVTAGVNKASDGAEQKGIPQQGAGATSPGDGLQDLAADGPRTDGTDGQGKPASSPLAPLKSSGSTISPPPPGDHEGSQGPLGPQGRTLLSSRSVSWNAEPKPRCCLNAPAKVTPSSSVSHTNNGLTLLSHPTLGRGSQGGTMPSPGGTPGSGRPPSAGGGGPALVESARLSHRCFAQFLRTEHECPPDATPVQTQCARDAVVPSSLS</sequence>
<reference evidence="2 3" key="1">
    <citation type="submission" date="2022-11" db="EMBL/GenBank/DDBJ databases">
        <title>Whole genome sequence of Eschrichtius robustus ER-17-0199.</title>
        <authorList>
            <person name="Bruniche-Olsen A."/>
            <person name="Black A.N."/>
            <person name="Fields C.J."/>
            <person name="Walden K."/>
            <person name="Dewoody J.A."/>
        </authorList>
    </citation>
    <scope>NUCLEOTIDE SEQUENCE [LARGE SCALE GENOMIC DNA]</scope>
    <source>
        <strain evidence="2">ER-17-0199</strain>
        <tissue evidence="2">Blubber</tissue>
    </source>
</reference>
<feature type="region of interest" description="Disordered" evidence="1">
    <location>
        <begin position="126"/>
        <end position="186"/>
    </location>
</feature>
<feature type="region of interest" description="Disordered" evidence="1">
    <location>
        <begin position="33"/>
        <end position="109"/>
    </location>
</feature>
<organism evidence="2 3">
    <name type="scientific">Eschrichtius robustus</name>
    <name type="common">California gray whale</name>
    <name type="synonym">Eschrichtius gibbosus</name>
    <dbReference type="NCBI Taxonomy" id="9764"/>
    <lineage>
        <taxon>Eukaryota</taxon>
        <taxon>Metazoa</taxon>
        <taxon>Chordata</taxon>
        <taxon>Craniata</taxon>
        <taxon>Vertebrata</taxon>
        <taxon>Euteleostomi</taxon>
        <taxon>Mammalia</taxon>
        <taxon>Eutheria</taxon>
        <taxon>Laurasiatheria</taxon>
        <taxon>Artiodactyla</taxon>
        <taxon>Whippomorpha</taxon>
        <taxon>Cetacea</taxon>
        <taxon>Mysticeti</taxon>
        <taxon>Eschrichtiidae</taxon>
        <taxon>Eschrichtius</taxon>
    </lineage>
</organism>
<feature type="compositionally biased region" description="Low complexity" evidence="1">
    <location>
        <begin position="71"/>
        <end position="87"/>
    </location>
</feature>
<dbReference type="EMBL" id="JAIQCJ010002232">
    <property type="protein sequence ID" value="KAJ8779147.1"/>
    <property type="molecule type" value="Genomic_DNA"/>
</dbReference>
<feature type="compositionally biased region" description="Low complexity" evidence="1">
    <location>
        <begin position="161"/>
        <end position="177"/>
    </location>
</feature>
<evidence type="ECO:0000256" key="1">
    <source>
        <dbReference type="SAM" id="MobiDB-lite"/>
    </source>
</evidence>
<keyword evidence="3" id="KW-1185">Reference proteome</keyword>
<evidence type="ECO:0000313" key="3">
    <source>
        <dbReference type="Proteomes" id="UP001159641"/>
    </source>
</evidence>
<accession>A0AB34GFX5</accession>
<feature type="compositionally biased region" description="Polar residues" evidence="1">
    <location>
        <begin position="134"/>
        <end position="147"/>
    </location>
</feature>
<dbReference type="Proteomes" id="UP001159641">
    <property type="component" value="Unassembled WGS sequence"/>
</dbReference>